<comment type="caution">
    <text evidence="2">The sequence shown here is derived from an EMBL/GenBank/DDBJ whole genome shotgun (WGS) entry which is preliminary data.</text>
</comment>
<feature type="region of interest" description="Disordered" evidence="1">
    <location>
        <begin position="170"/>
        <end position="190"/>
    </location>
</feature>
<name>A0A9W8DIC4_9FUNG</name>
<dbReference type="Proteomes" id="UP001150538">
    <property type="component" value="Unassembled WGS sequence"/>
</dbReference>
<feature type="compositionally biased region" description="Basic residues" evidence="1">
    <location>
        <begin position="285"/>
        <end position="298"/>
    </location>
</feature>
<reference evidence="2" key="1">
    <citation type="submission" date="2022-07" db="EMBL/GenBank/DDBJ databases">
        <title>Phylogenomic reconstructions and comparative analyses of Kickxellomycotina fungi.</title>
        <authorList>
            <person name="Reynolds N.K."/>
            <person name="Stajich J.E."/>
            <person name="Barry K."/>
            <person name="Grigoriev I.V."/>
            <person name="Crous P."/>
            <person name="Smith M.E."/>
        </authorList>
    </citation>
    <scope>NUCLEOTIDE SEQUENCE</scope>
    <source>
        <strain evidence="2">NBRC 100468</strain>
    </source>
</reference>
<accession>A0A9W8DIC4</accession>
<dbReference type="AlphaFoldDB" id="A0A9W8DIC4"/>
<organism evidence="2 3">
    <name type="scientific">Mycoemilia scoparia</name>
    <dbReference type="NCBI Taxonomy" id="417184"/>
    <lineage>
        <taxon>Eukaryota</taxon>
        <taxon>Fungi</taxon>
        <taxon>Fungi incertae sedis</taxon>
        <taxon>Zoopagomycota</taxon>
        <taxon>Kickxellomycotina</taxon>
        <taxon>Kickxellomycetes</taxon>
        <taxon>Kickxellales</taxon>
        <taxon>Kickxellaceae</taxon>
        <taxon>Mycoemilia</taxon>
    </lineage>
</organism>
<protein>
    <submittedName>
        <fullName evidence="2">Uncharacterized protein</fullName>
    </submittedName>
</protein>
<evidence type="ECO:0000256" key="1">
    <source>
        <dbReference type="SAM" id="MobiDB-lite"/>
    </source>
</evidence>
<feature type="region of interest" description="Disordered" evidence="1">
    <location>
        <begin position="261"/>
        <end position="323"/>
    </location>
</feature>
<proteinExistence type="predicted"/>
<feature type="compositionally biased region" description="Low complexity" evidence="1">
    <location>
        <begin position="267"/>
        <end position="284"/>
    </location>
</feature>
<feature type="region of interest" description="Disordered" evidence="1">
    <location>
        <begin position="216"/>
        <end position="235"/>
    </location>
</feature>
<keyword evidence="3" id="KW-1185">Reference proteome</keyword>
<sequence length="323" mass="33621">MLLLRSGSRLPTLMRPVLSDVSNCSLIDEMADYKVNHFSSIFFCRACTSADTRVCKCSGFAAHNGSQLDARPAAPAGELVPAPRAAIEPNYPQIQAMTPAPFPLLPQMPAPSLTPAHAPSQAAIDTIMEETLSEGSRSAAPPVAAPAVSTAPSIAPAPAPPVTPIRATTKKHTVLSSSPSPSDSPIRKRQSQLFRPGNTAQAIAFHPILGASKLSRSQSLLESDESDQDDPPALAASAPLLPALLRMPVVVIDRAPLPEVDPFTQGRATPAPQAPATSAPTARAPARRCSRSRSRSRSHATSNASQPANGTPAALEAGTSPRA</sequence>
<gene>
    <name evidence="2" type="ORF">H4219_006471</name>
</gene>
<evidence type="ECO:0000313" key="2">
    <source>
        <dbReference type="EMBL" id="KAJ1908746.1"/>
    </source>
</evidence>
<dbReference type="EMBL" id="JANBPU010000899">
    <property type="protein sequence ID" value="KAJ1908746.1"/>
    <property type="molecule type" value="Genomic_DNA"/>
</dbReference>
<evidence type="ECO:0000313" key="3">
    <source>
        <dbReference type="Proteomes" id="UP001150538"/>
    </source>
</evidence>